<protein>
    <submittedName>
        <fullName evidence="4">A-factor type gamma-butyrolactone 6-reductase ScbB</fullName>
    </submittedName>
</protein>
<dbReference type="EMBL" id="BAAAGX010000006">
    <property type="protein sequence ID" value="GAA0229894.1"/>
    <property type="molecule type" value="Genomic_DNA"/>
</dbReference>
<dbReference type="SMART" id="SM00822">
    <property type="entry name" value="PKS_KR"/>
    <property type="match status" value="1"/>
</dbReference>
<dbReference type="PRINTS" id="PR00080">
    <property type="entry name" value="SDRFAMILY"/>
</dbReference>
<dbReference type="PROSITE" id="PS00061">
    <property type="entry name" value="ADH_SHORT"/>
    <property type="match status" value="1"/>
</dbReference>
<evidence type="ECO:0000313" key="5">
    <source>
        <dbReference type="Proteomes" id="UP001500967"/>
    </source>
</evidence>
<dbReference type="InterPro" id="IPR020904">
    <property type="entry name" value="Sc_DH/Rdtase_CS"/>
</dbReference>
<sequence length="257" mass="26408">MTDMLHGTTSLVTGAGRGIGRAIARRLAAEGSRVAVHYGTNADAAAATVDEIRGAGGDAFAIGAELGVPGDVERLWAAFDEALGPGATLDVLVNNAAIGSSEPLATTTPEAFDRVFAVNVKAPFFLVQRGLDRIRDDGRIINVSSGVTRIALPETLAYSMTKGALNTFSFTLAHELGARGITVNAVAPGITDTDTNAAWLHGEARAHAASYSAFDRVGEPDDIADVVAFLASPAARWITGQVIDATGGSHLGAAGLR</sequence>
<evidence type="ECO:0000256" key="2">
    <source>
        <dbReference type="ARBA" id="ARBA00023002"/>
    </source>
</evidence>
<dbReference type="SUPFAM" id="SSF51735">
    <property type="entry name" value="NAD(P)-binding Rossmann-fold domains"/>
    <property type="match status" value="1"/>
</dbReference>
<organism evidence="4 5">
    <name type="scientific">Cryptosporangium japonicum</name>
    <dbReference type="NCBI Taxonomy" id="80872"/>
    <lineage>
        <taxon>Bacteria</taxon>
        <taxon>Bacillati</taxon>
        <taxon>Actinomycetota</taxon>
        <taxon>Actinomycetes</taxon>
        <taxon>Cryptosporangiales</taxon>
        <taxon>Cryptosporangiaceae</taxon>
        <taxon>Cryptosporangium</taxon>
    </lineage>
</organism>
<dbReference type="PRINTS" id="PR00081">
    <property type="entry name" value="GDHRDH"/>
</dbReference>
<keyword evidence="2" id="KW-0560">Oxidoreductase</keyword>
<feature type="domain" description="Ketoreductase" evidence="3">
    <location>
        <begin position="8"/>
        <end position="193"/>
    </location>
</feature>
<dbReference type="Proteomes" id="UP001500967">
    <property type="component" value="Unassembled WGS sequence"/>
</dbReference>
<name>A0ABP3DGM9_9ACTN</name>
<dbReference type="PANTHER" id="PTHR43639">
    <property type="entry name" value="OXIDOREDUCTASE, SHORT-CHAIN DEHYDROGENASE/REDUCTASE FAMILY (AFU_ORTHOLOGUE AFUA_5G02870)"/>
    <property type="match status" value="1"/>
</dbReference>
<accession>A0ABP3DGM9</accession>
<proteinExistence type="inferred from homology"/>
<gene>
    <name evidence="4" type="primary">scbB</name>
    <name evidence="4" type="ORF">GCM10009539_14090</name>
</gene>
<comment type="similarity">
    <text evidence="1">Belongs to the short-chain dehydrogenases/reductases (SDR) family.</text>
</comment>
<dbReference type="InterPro" id="IPR057326">
    <property type="entry name" value="KR_dom"/>
</dbReference>
<comment type="caution">
    <text evidence="4">The sequence shown here is derived from an EMBL/GenBank/DDBJ whole genome shotgun (WGS) entry which is preliminary data.</text>
</comment>
<evidence type="ECO:0000256" key="1">
    <source>
        <dbReference type="ARBA" id="ARBA00006484"/>
    </source>
</evidence>
<keyword evidence="5" id="KW-1185">Reference proteome</keyword>
<evidence type="ECO:0000259" key="3">
    <source>
        <dbReference type="SMART" id="SM00822"/>
    </source>
</evidence>
<dbReference type="Gene3D" id="3.40.50.720">
    <property type="entry name" value="NAD(P)-binding Rossmann-like Domain"/>
    <property type="match status" value="1"/>
</dbReference>
<dbReference type="Pfam" id="PF13561">
    <property type="entry name" value="adh_short_C2"/>
    <property type="match status" value="1"/>
</dbReference>
<dbReference type="InterPro" id="IPR036291">
    <property type="entry name" value="NAD(P)-bd_dom_sf"/>
</dbReference>
<evidence type="ECO:0000313" key="4">
    <source>
        <dbReference type="EMBL" id="GAA0229894.1"/>
    </source>
</evidence>
<dbReference type="PANTHER" id="PTHR43639:SF1">
    <property type="entry name" value="SHORT-CHAIN DEHYDROGENASE_REDUCTASE FAMILY PROTEIN"/>
    <property type="match status" value="1"/>
</dbReference>
<dbReference type="InterPro" id="IPR002347">
    <property type="entry name" value="SDR_fam"/>
</dbReference>
<reference evidence="5" key="1">
    <citation type="journal article" date="2019" name="Int. J. Syst. Evol. Microbiol.">
        <title>The Global Catalogue of Microorganisms (GCM) 10K type strain sequencing project: providing services to taxonomists for standard genome sequencing and annotation.</title>
        <authorList>
            <consortium name="The Broad Institute Genomics Platform"/>
            <consortium name="The Broad Institute Genome Sequencing Center for Infectious Disease"/>
            <person name="Wu L."/>
            <person name="Ma J."/>
        </authorList>
    </citation>
    <scope>NUCLEOTIDE SEQUENCE [LARGE SCALE GENOMIC DNA]</scope>
    <source>
        <strain evidence="5">JCM 10425</strain>
    </source>
</reference>